<name>A0A067KZX0_JATCU</name>
<evidence type="ECO:0000313" key="2">
    <source>
        <dbReference type="EMBL" id="KDP37785.1"/>
    </source>
</evidence>
<keyword evidence="3" id="KW-1185">Reference proteome</keyword>
<evidence type="ECO:0000256" key="1">
    <source>
        <dbReference type="SAM" id="MobiDB-lite"/>
    </source>
</evidence>
<dbReference type="AlphaFoldDB" id="A0A067KZX0"/>
<accession>A0A067KZX0</accession>
<reference evidence="2 3" key="1">
    <citation type="journal article" date="2014" name="PLoS ONE">
        <title>Global Analysis of Gene Expression Profiles in Physic Nut (Jatropha curcas L.) Seedlings Exposed to Salt Stress.</title>
        <authorList>
            <person name="Zhang L."/>
            <person name="Zhang C."/>
            <person name="Wu P."/>
            <person name="Chen Y."/>
            <person name="Li M."/>
            <person name="Jiang H."/>
            <person name="Wu G."/>
        </authorList>
    </citation>
    <scope>NUCLEOTIDE SEQUENCE [LARGE SCALE GENOMIC DNA]</scope>
    <source>
        <strain evidence="3">cv. GZQX0401</strain>
        <tissue evidence="2">Young leaves</tissue>
    </source>
</reference>
<sequence>MPTPADISALDLQAAVMLTQAYNDFAIVLRRIMVRPVSQIPPEGRRQVNATNDEGDTANKTIGDGMEEEDSSWRTDTHNKTQTHMQSTPLLRNICHNDEE</sequence>
<gene>
    <name evidence="2" type="ORF">JCGZ_06464</name>
</gene>
<organism evidence="2 3">
    <name type="scientific">Jatropha curcas</name>
    <name type="common">Barbados nut</name>
    <dbReference type="NCBI Taxonomy" id="180498"/>
    <lineage>
        <taxon>Eukaryota</taxon>
        <taxon>Viridiplantae</taxon>
        <taxon>Streptophyta</taxon>
        <taxon>Embryophyta</taxon>
        <taxon>Tracheophyta</taxon>
        <taxon>Spermatophyta</taxon>
        <taxon>Magnoliopsida</taxon>
        <taxon>eudicotyledons</taxon>
        <taxon>Gunneridae</taxon>
        <taxon>Pentapetalae</taxon>
        <taxon>rosids</taxon>
        <taxon>fabids</taxon>
        <taxon>Malpighiales</taxon>
        <taxon>Euphorbiaceae</taxon>
        <taxon>Crotonoideae</taxon>
        <taxon>Jatropheae</taxon>
        <taxon>Jatropha</taxon>
    </lineage>
</organism>
<proteinExistence type="predicted"/>
<feature type="region of interest" description="Disordered" evidence="1">
    <location>
        <begin position="42"/>
        <end position="100"/>
    </location>
</feature>
<dbReference type="EMBL" id="KK914382">
    <property type="protein sequence ID" value="KDP37785.1"/>
    <property type="molecule type" value="Genomic_DNA"/>
</dbReference>
<protein>
    <submittedName>
        <fullName evidence="2">Uncharacterized protein</fullName>
    </submittedName>
</protein>
<dbReference type="Proteomes" id="UP000027138">
    <property type="component" value="Unassembled WGS sequence"/>
</dbReference>
<evidence type="ECO:0000313" key="3">
    <source>
        <dbReference type="Proteomes" id="UP000027138"/>
    </source>
</evidence>
<feature type="compositionally biased region" description="Polar residues" evidence="1">
    <location>
        <begin position="80"/>
        <end position="90"/>
    </location>
</feature>